<evidence type="ECO:0000256" key="11">
    <source>
        <dbReference type="SAM" id="MobiDB-lite"/>
    </source>
</evidence>
<dbReference type="EMBL" id="VXIV02003414">
    <property type="protein sequence ID" value="KAF6017314.1"/>
    <property type="molecule type" value="Genomic_DNA"/>
</dbReference>
<evidence type="ECO:0000256" key="1">
    <source>
        <dbReference type="ARBA" id="ARBA00004123"/>
    </source>
</evidence>
<name>A0A7J7IV78_BUGNE</name>
<dbReference type="SMART" id="SM00508">
    <property type="entry name" value="PostSET"/>
    <property type="match status" value="1"/>
</dbReference>
<evidence type="ECO:0000256" key="9">
    <source>
        <dbReference type="ARBA" id="ARBA00023242"/>
    </source>
</evidence>
<dbReference type="Gene3D" id="2.40.50.40">
    <property type="match status" value="1"/>
</dbReference>
<dbReference type="PROSITE" id="PS00598">
    <property type="entry name" value="CHROMO_1"/>
    <property type="match status" value="1"/>
</dbReference>
<dbReference type="PROSITE" id="PS50868">
    <property type="entry name" value="POST_SET"/>
    <property type="match status" value="1"/>
</dbReference>
<sequence length="576" mass="64656">MMGIYQKKQMNMKLNNYWKSVTVVKGWLCDVYLVKWRRWPHEFNTWEPLSNLADCEDLLNAFNINTSHSFPQKRKLDDGGANSTDEEDCVDDRQHQIQVIFSKLKNSNNKISSSTLVKLSGLADDRRHNFRQKVLKPTRKSVSAWATKKNTKLYREHKLSLEETLKTWETRFNSVYPNCKPITVENKVDLEAPPENFRLINDYVPMPGLVLDSEPVIGCSCEGGCHPRQRTCCSANSHTVFAYTISRKVRVEPGSAIYECNSRCTCDSSCRNRVVQHGSKVKLAIFKTTNGCGWGVKAKQNIKKGVFIMEYLGEIITQTEAENRGQVYDAETFTYLFDLDFDKDNCQFTIDARNCGNISHFVNHSCDPNMSVYGVWINNLDARLPRIALFANRDIKNGEELSFDYKMTGYISGKTPVKMSPFKNSPLQSPVFRKPLTLPDCAASDTSSCELNRDSLSGALATPLCETPDSEARDSLSVSRINVDGATTPTGVVDSIDDLTRLKRPTDSDGVDSFDVFNGDLTEPLADEKLQNGAASSSASDVTSSSLTTPSKSDFSCKNFRIVCHCGAKNCRKFLF</sequence>
<feature type="compositionally biased region" description="Low complexity" evidence="11">
    <location>
        <begin position="534"/>
        <end position="549"/>
    </location>
</feature>
<feature type="region of interest" description="Disordered" evidence="11">
    <location>
        <begin position="527"/>
        <end position="551"/>
    </location>
</feature>
<evidence type="ECO:0000256" key="4">
    <source>
        <dbReference type="ARBA" id="ARBA00022603"/>
    </source>
</evidence>
<feature type="domain" description="Chromo" evidence="12">
    <location>
        <begin position="32"/>
        <end position="62"/>
    </location>
</feature>
<comment type="caution">
    <text evidence="16">The sequence shown here is derived from an EMBL/GenBank/DDBJ whole genome shotgun (WGS) entry which is preliminary data.</text>
</comment>
<reference evidence="16" key="1">
    <citation type="submission" date="2020-06" db="EMBL/GenBank/DDBJ databases">
        <title>Draft genome of Bugula neritina, a colonial animal packing powerful symbionts and potential medicines.</title>
        <authorList>
            <person name="Rayko M."/>
        </authorList>
    </citation>
    <scope>NUCLEOTIDE SEQUENCE [LARGE SCALE GENOMIC DNA]</scope>
    <source>
        <strain evidence="16">Kwan_BN1</strain>
    </source>
</reference>
<keyword evidence="3" id="KW-0158">Chromosome</keyword>
<dbReference type="SMART" id="SM00317">
    <property type="entry name" value="SET"/>
    <property type="match status" value="1"/>
</dbReference>
<dbReference type="SMART" id="SM00468">
    <property type="entry name" value="PreSET"/>
    <property type="match status" value="1"/>
</dbReference>
<dbReference type="CDD" id="cd00024">
    <property type="entry name" value="CD_CSD"/>
    <property type="match status" value="1"/>
</dbReference>
<dbReference type="PANTHER" id="PTHR46223:SF4">
    <property type="entry name" value="HISTONE-LYSINE N-METHYLTRANSFERASE-RELATED"/>
    <property type="match status" value="1"/>
</dbReference>
<evidence type="ECO:0008006" key="18">
    <source>
        <dbReference type="Google" id="ProtNLM"/>
    </source>
</evidence>
<dbReference type="InterPro" id="IPR023779">
    <property type="entry name" value="Chromodomain_CS"/>
</dbReference>
<dbReference type="InterPro" id="IPR003616">
    <property type="entry name" value="Post-SET_dom"/>
</dbReference>
<feature type="domain" description="SET" evidence="13">
    <location>
        <begin position="281"/>
        <end position="406"/>
    </location>
</feature>
<dbReference type="OrthoDB" id="308383at2759"/>
<evidence type="ECO:0000256" key="6">
    <source>
        <dbReference type="ARBA" id="ARBA00022691"/>
    </source>
</evidence>
<proteinExistence type="predicted"/>
<dbReference type="InterPro" id="IPR001214">
    <property type="entry name" value="SET_dom"/>
</dbReference>
<dbReference type="InterPro" id="IPR000953">
    <property type="entry name" value="Chromo/chromo_shadow_dom"/>
</dbReference>
<dbReference type="GO" id="GO:0032259">
    <property type="term" value="P:methylation"/>
    <property type="evidence" value="ECO:0007669"/>
    <property type="project" value="UniProtKB-KW"/>
</dbReference>
<dbReference type="Pfam" id="PF05033">
    <property type="entry name" value="Pre-SET"/>
    <property type="match status" value="1"/>
</dbReference>
<dbReference type="GO" id="GO:0008270">
    <property type="term" value="F:zinc ion binding"/>
    <property type="evidence" value="ECO:0007669"/>
    <property type="project" value="InterPro"/>
</dbReference>
<dbReference type="Gene3D" id="2.170.270.10">
    <property type="entry name" value="SET domain"/>
    <property type="match status" value="1"/>
</dbReference>
<gene>
    <name evidence="16" type="ORF">EB796_024381</name>
</gene>
<evidence type="ECO:0000313" key="16">
    <source>
        <dbReference type="EMBL" id="KAF6017314.1"/>
    </source>
</evidence>
<dbReference type="Pfam" id="PF00385">
    <property type="entry name" value="Chromo"/>
    <property type="match status" value="1"/>
</dbReference>
<dbReference type="InterPro" id="IPR023780">
    <property type="entry name" value="Chromo_domain"/>
</dbReference>
<evidence type="ECO:0000256" key="8">
    <source>
        <dbReference type="ARBA" id="ARBA00022833"/>
    </source>
</evidence>
<dbReference type="SUPFAM" id="SSF54160">
    <property type="entry name" value="Chromo domain-like"/>
    <property type="match status" value="1"/>
</dbReference>
<dbReference type="PROSITE" id="PS50867">
    <property type="entry name" value="PRE_SET"/>
    <property type="match status" value="1"/>
</dbReference>
<feature type="domain" description="Pre-SET" evidence="14">
    <location>
        <begin position="217"/>
        <end position="278"/>
    </location>
</feature>
<evidence type="ECO:0000256" key="2">
    <source>
        <dbReference type="ARBA" id="ARBA00004584"/>
    </source>
</evidence>
<dbReference type="Pfam" id="PF00856">
    <property type="entry name" value="SET"/>
    <property type="match status" value="1"/>
</dbReference>
<protein>
    <recommendedName>
        <fullName evidence="18">SUV39H2</fullName>
    </recommendedName>
</protein>
<evidence type="ECO:0000259" key="15">
    <source>
        <dbReference type="PROSITE" id="PS50868"/>
    </source>
</evidence>
<dbReference type="InterPro" id="IPR007728">
    <property type="entry name" value="Pre-SET_dom"/>
</dbReference>
<evidence type="ECO:0000256" key="3">
    <source>
        <dbReference type="ARBA" id="ARBA00022454"/>
    </source>
</evidence>
<comment type="subcellular location">
    <subcellularLocation>
        <location evidence="2">Chromosome</location>
        <location evidence="2">Centromere</location>
    </subcellularLocation>
    <subcellularLocation>
        <location evidence="1">Nucleus</location>
    </subcellularLocation>
</comment>
<evidence type="ECO:0000256" key="10">
    <source>
        <dbReference type="ARBA" id="ARBA00023328"/>
    </source>
</evidence>
<dbReference type="SUPFAM" id="SSF82199">
    <property type="entry name" value="SET domain"/>
    <property type="match status" value="1"/>
</dbReference>
<evidence type="ECO:0000259" key="13">
    <source>
        <dbReference type="PROSITE" id="PS50280"/>
    </source>
</evidence>
<dbReference type="AlphaFoldDB" id="A0A7J7IV78"/>
<keyword evidence="17" id="KW-1185">Reference proteome</keyword>
<dbReference type="GO" id="GO:0046974">
    <property type="term" value="F:histone H3K9 methyltransferase activity"/>
    <property type="evidence" value="ECO:0007669"/>
    <property type="project" value="TreeGrafter"/>
</dbReference>
<dbReference type="PANTHER" id="PTHR46223">
    <property type="entry name" value="HISTONE-LYSINE N-METHYLTRANSFERASE SUV39H"/>
    <property type="match status" value="1"/>
</dbReference>
<dbReference type="CDD" id="cd10542">
    <property type="entry name" value="SET_SUV39H"/>
    <property type="match status" value="1"/>
</dbReference>
<dbReference type="PROSITE" id="PS50280">
    <property type="entry name" value="SET"/>
    <property type="match status" value="1"/>
</dbReference>
<dbReference type="PROSITE" id="PS50013">
    <property type="entry name" value="CHROMO_2"/>
    <property type="match status" value="1"/>
</dbReference>
<evidence type="ECO:0000256" key="7">
    <source>
        <dbReference type="ARBA" id="ARBA00022723"/>
    </source>
</evidence>
<evidence type="ECO:0000256" key="5">
    <source>
        <dbReference type="ARBA" id="ARBA00022679"/>
    </source>
</evidence>
<keyword evidence="5" id="KW-0808">Transferase</keyword>
<keyword evidence="7" id="KW-0479">Metal-binding</keyword>
<dbReference type="InterPro" id="IPR046341">
    <property type="entry name" value="SET_dom_sf"/>
</dbReference>
<dbReference type="Proteomes" id="UP000593567">
    <property type="component" value="Unassembled WGS sequence"/>
</dbReference>
<accession>A0A7J7IV78</accession>
<keyword evidence="8" id="KW-0862">Zinc</keyword>
<dbReference type="GO" id="GO:0000775">
    <property type="term" value="C:chromosome, centromeric region"/>
    <property type="evidence" value="ECO:0007669"/>
    <property type="project" value="UniProtKB-SubCell"/>
</dbReference>
<feature type="domain" description="Post-SET" evidence="15">
    <location>
        <begin position="560"/>
        <end position="576"/>
    </location>
</feature>
<evidence type="ECO:0000259" key="12">
    <source>
        <dbReference type="PROSITE" id="PS50013"/>
    </source>
</evidence>
<keyword evidence="9" id="KW-0539">Nucleus</keyword>
<dbReference type="GO" id="GO:0005634">
    <property type="term" value="C:nucleus"/>
    <property type="evidence" value="ECO:0007669"/>
    <property type="project" value="UniProtKB-SubCell"/>
</dbReference>
<keyword evidence="10" id="KW-0137">Centromere</keyword>
<dbReference type="InterPro" id="IPR050973">
    <property type="entry name" value="H3K9_Histone-Lys_N-MTase"/>
</dbReference>
<evidence type="ECO:0000259" key="14">
    <source>
        <dbReference type="PROSITE" id="PS50867"/>
    </source>
</evidence>
<dbReference type="InterPro" id="IPR016197">
    <property type="entry name" value="Chromo-like_dom_sf"/>
</dbReference>
<evidence type="ECO:0000313" key="17">
    <source>
        <dbReference type="Proteomes" id="UP000593567"/>
    </source>
</evidence>
<organism evidence="16 17">
    <name type="scientific">Bugula neritina</name>
    <name type="common">Brown bryozoan</name>
    <name type="synonym">Sertularia neritina</name>
    <dbReference type="NCBI Taxonomy" id="10212"/>
    <lineage>
        <taxon>Eukaryota</taxon>
        <taxon>Metazoa</taxon>
        <taxon>Spiralia</taxon>
        <taxon>Lophotrochozoa</taxon>
        <taxon>Bryozoa</taxon>
        <taxon>Gymnolaemata</taxon>
        <taxon>Cheilostomatida</taxon>
        <taxon>Flustrina</taxon>
        <taxon>Buguloidea</taxon>
        <taxon>Bugulidae</taxon>
        <taxon>Bugula</taxon>
    </lineage>
</organism>
<keyword evidence="6" id="KW-0949">S-adenosyl-L-methionine</keyword>
<keyword evidence="4" id="KW-0489">Methyltransferase</keyword>